<dbReference type="InterPro" id="IPR007781">
    <property type="entry name" value="NAGLU"/>
</dbReference>
<evidence type="ECO:0000259" key="4">
    <source>
        <dbReference type="Pfam" id="PF12971"/>
    </source>
</evidence>
<dbReference type="InterPro" id="IPR024733">
    <property type="entry name" value="NAGLU_tim-barrel"/>
</dbReference>
<dbReference type="Gene3D" id="1.20.120.670">
    <property type="entry name" value="N-acetyl-b-d-glucoasminidase"/>
    <property type="match status" value="1"/>
</dbReference>
<dbReference type="EMBL" id="LXJU01000152">
    <property type="protein sequence ID" value="OGE46647.1"/>
    <property type="molecule type" value="Genomic_DNA"/>
</dbReference>
<feature type="domain" description="Alpha-N-acetylglucosaminidase tim-barrel" evidence="3">
    <location>
        <begin position="123"/>
        <end position="459"/>
    </location>
</feature>
<feature type="chain" id="PRO_5009519170" description="Alpha-N-acetylglucosaminidase" evidence="2">
    <location>
        <begin position="19"/>
        <end position="751"/>
    </location>
</feature>
<dbReference type="GeneID" id="34582762"/>
<keyword evidence="7" id="KW-1185">Reference proteome</keyword>
<feature type="signal peptide" evidence="2">
    <location>
        <begin position="1"/>
        <end position="18"/>
    </location>
</feature>
<dbReference type="InterPro" id="IPR024732">
    <property type="entry name" value="NAGLU_C"/>
</dbReference>
<evidence type="ECO:0000256" key="2">
    <source>
        <dbReference type="SAM" id="SignalP"/>
    </source>
</evidence>
<dbReference type="Gene3D" id="3.20.20.80">
    <property type="entry name" value="Glycosidases"/>
    <property type="match status" value="1"/>
</dbReference>
<dbReference type="Proteomes" id="UP000177622">
    <property type="component" value="Unassembled WGS sequence"/>
</dbReference>
<dbReference type="Pfam" id="PF12972">
    <property type="entry name" value="NAGLU_C"/>
    <property type="match status" value="1"/>
</dbReference>
<feature type="domain" description="Alpha-N-acetylglucosaminidase C-terminal" evidence="5">
    <location>
        <begin position="468"/>
        <end position="738"/>
    </location>
</feature>
<dbReference type="PANTHER" id="PTHR12872">
    <property type="entry name" value="ALPHA-N-ACETYLGLUCOSAMINIDASE"/>
    <property type="match status" value="1"/>
</dbReference>
<dbReference type="InterPro" id="IPR029018">
    <property type="entry name" value="Hex-like_dom2"/>
</dbReference>
<dbReference type="OrthoDB" id="64736at2759"/>
<dbReference type="STRING" id="1835702.A0A1F5L0T3"/>
<keyword evidence="2" id="KW-0732">Signal</keyword>
<evidence type="ECO:0000259" key="3">
    <source>
        <dbReference type="Pfam" id="PF05089"/>
    </source>
</evidence>
<sequence>MRWSQSLLWLCAASTVAAQSTEGIYNLVQRRLPNHADSFRFTLVNATQIANSYDQYVVSTAANGTVLVQGSSLSALSSGLHRYLTAVAHVDIYWYIGSHLDLAPAKLPQLASPISGSSTVPWRYHFNTVTFSYTAAFWSWEDWELQLDWLALRGVNLPLAWVGFEKIMVEVFREIGLTDAEIATFLSGPAFQAWNRFGNIQGSWGGDLPQQWIDDQFALQKQIVQRMVELGMTPVLPAFTGFVPNNITRVMPNASVVRGSQWSEFPIQYTDDLFLEPFDSHYAEIQRTFIHKQQAAYGNVSHIYTLDQYNENDPYSGDLSYLRNVTRNTWRSLKAADPQAVWMMQGWLFYSDSAFWTDQRVEAYLSGVEHNQDMLILDLYSESAPEWQQTNSYYGKPWIWCMLHDYGGNMGLYGQILNITQNVTDARLQSPSMVGYGLSMEGQEGNEVVYDLFLDQAWSTTPLDTHKYFHQWVTSRYAGLKLIPGELYEAWDLIRTTVYNNTDLASAIAVSKSIFELRPNTEGLVGITGHHPTTINYDPSVLVHAWQLMHQAAHTESQLWTNPAYEYDMVDVTRQVMANAFIPLYMNLVSTYYSSNSSSSALTDEGAKLVHLLKDLDTVLLTNPHFRLSTWIDAARSWSGGNKSLSSYLEYNARNQITLWGPHGQINDYASKSWAGLVSTYYVPRWEMFVQYLNSTPPASYNVTEWDAQLLDFGLRWQEQTWEAPEPSGDATNLQKALAYVRGQWPSVFDA</sequence>
<evidence type="ECO:0000313" key="7">
    <source>
        <dbReference type="Proteomes" id="UP000177622"/>
    </source>
</evidence>
<evidence type="ECO:0000256" key="1">
    <source>
        <dbReference type="ARBA" id="ARBA00022801"/>
    </source>
</evidence>
<gene>
    <name evidence="6" type="ORF">PENARI_c152G05778</name>
</gene>
<evidence type="ECO:0000313" key="6">
    <source>
        <dbReference type="EMBL" id="OGE46647.1"/>
    </source>
</evidence>
<dbReference type="GO" id="GO:0016787">
    <property type="term" value="F:hydrolase activity"/>
    <property type="evidence" value="ECO:0007669"/>
    <property type="project" value="UniProtKB-KW"/>
</dbReference>
<comment type="caution">
    <text evidence="6">The sequence shown here is derived from an EMBL/GenBank/DDBJ whole genome shotgun (WGS) entry which is preliminary data.</text>
</comment>
<dbReference type="AlphaFoldDB" id="A0A1F5L0T3"/>
<protein>
    <recommendedName>
        <fullName evidence="8">Alpha-N-acetylglucosaminidase</fullName>
    </recommendedName>
</protein>
<organism evidence="6 7">
    <name type="scientific">Penicillium arizonense</name>
    <dbReference type="NCBI Taxonomy" id="1835702"/>
    <lineage>
        <taxon>Eukaryota</taxon>
        <taxon>Fungi</taxon>
        <taxon>Dikarya</taxon>
        <taxon>Ascomycota</taxon>
        <taxon>Pezizomycotina</taxon>
        <taxon>Eurotiomycetes</taxon>
        <taxon>Eurotiomycetidae</taxon>
        <taxon>Eurotiales</taxon>
        <taxon>Aspergillaceae</taxon>
        <taxon>Penicillium</taxon>
    </lineage>
</organism>
<accession>A0A1F5L0T3</accession>
<reference evidence="6 7" key="1">
    <citation type="journal article" date="2016" name="Sci. Rep.">
        <title>Penicillium arizonense, a new, genome sequenced fungal species, reveals a high chemical diversity in secreted metabolites.</title>
        <authorList>
            <person name="Grijseels S."/>
            <person name="Nielsen J.C."/>
            <person name="Randelovic M."/>
            <person name="Nielsen J."/>
            <person name="Nielsen K.F."/>
            <person name="Workman M."/>
            <person name="Frisvad J.C."/>
        </authorList>
    </citation>
    <scope>NUCLEOTIDE SEQUENCE [LARGE SCALE GENOMIC DNA]</scope>
    <source>
        <strain evidence="6 7">CBS 141311</strain>
    </source>
</reference>
<keyword evidence="1" id="KW-0378">Hydrolase</keyword>
<dbReference type="PANTHER" id="PTHR12872:SF1">
    <property type="entry name" value="ALPHA-N-ACETYLGLUCOSAMINIDASE"/>
    <property type="match status" value="1"/>
</dbReference>
<evidence type="ECO:0008006" key="8">
    <source>
        <dbReference type="Google" id="ProtNLM"/>
    </source>
</evidence>
<dbReference type="Pfam" id="PF12971">
    <property type="entry name" value="NAGLU_N"/>
    <property type="match status" value="1"/>
</dbReference>
<proteinExistence type="predicted"/>
<name>A0A1F5L0T3_PENAI</name>
<dbReference type="Pfam" id="PF05089">
    <property type="entry name" value="NAGLU"/>
    <property type="match status" value="1"/>
</dbReference>
<feature type="domain" description="Alpha-N-acetylglucosaminidase N-terminal" evidence="4">
    <location>
        <begin position="23"/>
        <end position="108"/>
    </location>
</feature>
<evidence type="ECO:0000259" key="5">
    <source>
        <dbReference type="Pfam" id="PF12972"/>
    </source>
</evidence>
<dbReference type="RefSeq" id="XP_022482115.1">
    <property type="nucleotide sequence ID" value="XM_022638028.1"/>
</dbReference>
<dbReference type="InterPro" id="IPR024240">
    <property type="entry name" value="NAGLU_N"/>
</dbReference>
<dbReference type="Gene3D" id="3.30.379.10">
    <property type="entry name" value="Chitobiase/beta-hexosaminidase domain 2-like"/>
    <property type="match status" value="1"/>
</dbReference>